<evidence type="ECO:0000313" key="3">
    <source>
        <dbReference type="WBParaSite" id="TASK_0000117901-mRNA-1"/>
    </source>
</evidence>
<organism evidence="3">
    <name type="scientific">Taenia asiatica</name>
    <name type="common">Asian tapeworm</name>
    <dbReference type="NCBI Taxonomy" id="60517"/>
    <lineage>
        <taxon>Eukaryota</taxon>
        <taxon>Metazoa</taxon>
        <taxon>Spiralia</taxon>
        <taxon>Lophotrochozoa</taxon>
        <taxon>Platyhelminthes</taxon>
        <taxon>Cestoda</taxon>
        <taxon>Eucestoda</taxon>
        <taxon>Cyclophyllidea</taxon>
        <taxon>Taeniidae</taxon>
        <taxon>Taenia</taxon>
    </lineage>
</organism>
<evidence type="ECO:0000313" key="2">
    <source>
        <dbReference type="Proteomes" id="UP000282613"/>
    </source>
</evidence>
<gene>
    <name evidence="1" type="ORF">TASK_LOCUS1180</name>
</gene>
<sequence length="116" mass="12487">MPAWPGVRAKSCGVGRSEQCWRLYASPFRGLGVAARGVSCAVSACVLSAAGGMHASARSDRLVKAGEATNAVTPRDIYAECSIPMCMLRIDLHFKHAAFKNVPNALLSWLIFIYTE</sequence>
<dbReference type="WBParaSite" id="TASK_0000117901-mRNA-1">
    <property type="protein sequence ID" value="TASK_0000117901-mRNA-1"/>
    <property type="gene ID" value="TASK_0000117901"/>
</dbReference>
<dbReference type="Proteomes" id="UP000282613">
    <property type="component" value="Unassembled WGS sequence"/>
</dbReference>
<keyword evidence="2" id="KW-1185">Reference proteome</keyword>
<evidence type="ECO:0000313" key="1">
    <source>
        <dbReference type="EMBL" id="VDK22627.1"/>
    </source>
</evidence>
<proteinExistence type="predicted"/>
<name>A0A0R3VUZ8_TAEAS</name>
<dbReference type="AlphaFoldDB" id="A0A0R3VUZ8"/>
<protein>
    <submittedName>
        <fullName evidence="3">Secreted protein</fullName>
    </submittedName>
</protein>
<accession>A0A0R3VUZ8</accession>
<reference evidence="3" key="1">
    <citation type="submission" date="2017-02" db="UniProtKB">
        <authorList>
            <consortium name="WormBaseParasite"/>
        </authorList>
    </citation>
    <scope>IDENTIFICATION</scope>
</reference>
<dbReference type="EMBL" id="UYRS01000252">
    <property type="protein sequence ID" value="VDK22627.1"/>
    <property type="molecule type" value="Genomic_DNA"/>
</dbReference>
<reference evidence="1 2" key="2">
    <citation type="submission" date="2018-11" db="EMBL/GenBank/DDBJ databases">
        <authorList>
            <consortium name="Pathogen Informatics"/>
        </authorList>
    </citation>
    <scope>NUCLEOTIDE SEQUENCE [LARGE SCALE GENOMIC DNA]</scope>
</reference>